<name>A0A1Q3DY77_LENED</name>
<evidence type="ECO:0000256" key="7">
    <source>
        <dbReference type="ARBA" id="ARBA00022737"/>
    </source>
</evidence>
<dbReference type="PANTHER" id="PTHR31611">
    <property type="entry name" value="HIGH-AFFINITY NICKEL TRANSPORT PROTEIN NIC1"/>
    <property type="match status" value="1"/>
</dbReference>
<feature type="compositionally biased region" description="Basic and acidic residues" evidence="11">
    <location>
        <begin position="1129"/>
        <end position="1139"/>
    </location>
</feature>
<dbReference type="STRING" id="5353.A0A1Q3DY77"/>
<comment type="similarity">
    <text evidence="2">Belongs to the NiCoT transporter (TC 2.A.52) family.</text>
</comment>
<evidence type="ECO:0000256" key="4">
    <source>
        <dbReference type="ARBA" id="ARBA00022574"/>
    </source>
</evidence>
<feature type="region of interest" description="Disordered" evidence="11">
    <location>
        <begin position="774"/>
        <end position="807"/>
    </location>
</feature>
<organism evidence="13 14">
    <name type="scientific">Lentinula edodes</name>
    <name type="common">Shiitake mushroom</name>
    <name type="synonym">Lentinus edodes</name>
    <dbReference type="NCBI Taxonomy" id="5353"/>
    <lineage>
        <taxon>Eukaryota</taxon>
        <taxon>Fungi</taxon>
        <taxon>Dikarya</taxon>
        <taxon>Basidiomycota</taxon>
        <taxon>Agaricomycotina</taxon>
        <taxon>Agaricomycetes</taxon>
        <taxon>Agaricomycetidae</taxon>
        <taxon>Agaricales</taxon>
        <taxon>Marasmiineae</taxon>
        <taxon>Omphalotaceae</taxon>
        <taxon>Lentinula</taxon>
    </lineage>
</organism>
<evidence type="ECO:0000256" key="8">
    <source>
        <dbReference type="ARBA" id="ARBA00022989"/>
    </source>
</evidence>
<dbReference type="Pfam" id="PF03824">
    <property type="entry name" value="NicO"/>
    <property type="match status" value="1"/>
</dbReference>
<feature type="transmembrane region" description="Helical" evidence="12">
    <location>
        <begin position="94"/>
        <end position="124"/>
    </location>
</feature>
<gene>
    <name evidence="13" type="ORF">LENED_001362</name>
</gene>
<accession>A0A1Q3DY77</accession>
<keyword evidence="4 10" id="KW-0853">WD repeat</keyword>
<sequence>MATTLIRSYLSRHRVEAPKLTLFGRSLLLLTCEILANALCWTAAGVMFGRTKETKSILGLAMLAWTLGLRHALDADHISAIDNATRGFIAMDQLPVTCGLYFSLGHSTIVIVVNVAIAISSNIASKLDGVGQVGSIIGSAISGSFLFIVALMNSIILFKLMRRRRLRSQAANSDSADNVPYNPKENHMLMMRIIGPVVTFVNKPWKMYPVGLLFGLGFDTTSSIALLAVSALTKTSGGKAIPPSDVVILPFLFTAGMTLVDSLDSVLMLYSYAGFPEHSLRIFETSRMHRDSISELTHPDGDQIETKVDIPVGNEPQSEAEIQITKIAQVKQNAISGLSILLTLMSIMVALSISLIEIMALIGNNCTPCQTAAQAEDGGGLAGSWWRGWNVANNNIGYIGAGIVGAFVVLVGGWMFGLLSSQSTGAESSKDVAPVASTENAASSLRAAALLTLKSSKRRKVNPDQAQSSTLPIRPAAVDNSVQLDYGQDDAETDIASSPPEKPSLNQQPPPSIKIPEVDMEDGQVREEGEISDSEEVSPVIAAASVQSKTTTPSPTSNRPSPPKPSNNRHVPSSTFALKVETSSSSLLDRMSAVPPGPTSKSPQRVEVTNGEHTYFVDVDHVRPGLEMNQEQYDTAKDIVLDLLGWGVAPEYLVDCGLSREIVFYVFSELNLRLPQNLNTDGIIPYTPSTLETLLRVPTRVSSPLGSDSDTPRPLGHPSLPPKPSFPGQDRSRDSMPKPAESSGDTADVTVLLDMERQRRQELLARKAVQASRLTRSMGSISPTSKPMDVDDKDVEMTPSTSLAPSESVDDFLRSIEPVGSGKMDVDEVPGLASTSTPVLVEREKSIDRMVESPSSQTPLPTDEHLMSSVGASTSGEGSRRSSSSEDISGTSNGLARRNGKRPVAADFVDFDAAPRDRHGSGIKRSTGSFASISTMRRCVIDLSDSEGEADGEDVQIKPAAVPPGTTNSRYSTPPTSSAAAATPDFRTMSPAALAVKELEIQKMRQMIAEREQGRRMKLKKLEAMSNPDSIPVKQEEEDLLSSLAIPVTQSPSMESSVTANTISSSAEIGNDITNTEGLNTPSIESQERSQDPKNNQVTIEIAERSPTAEAVDVDLPSSSSAQTTPYLSEHHPKPEEKALQQEKHEQLASSYISIFDSYPLLRFRPRPILQEGVGTIATHSSPSSASIITAHFLSPTSSFSSPSSFLSLLSLLSAIRMVRLATVSQLLDPHKRVCQYEIPGGGICKDSDCEDFHMHRMGGASRGLAIVEPSDQDIANYLSKALSESWITTYGDSLSSRIMTTLEDVRVNHPTITLEERVFRTKNWSRYGDASCFARISVRTLPIVTVQPTFPIVVNEVYSGILRLPQVPYTPKFALCSTMRTGRRSFTNLRIPPTRLLFPDQEYADPEKSNPQKPHRITAFSLAPDRSQYAIGYLDGSVLLYPSVPIQNSQSKYPTSAMSPPSESTYTYRRQVLISAASASSGLSPALIRAHKSTVTSLRFFPSSRVLLSSGADFTLQVYPADPIAAASVSSASGQSSKRVSSVRTLTAHTRSVTSSAMIGRGRAIISSSMDGTIRVWDVSTGEEETLVHSAAGVGIGINRIFLDSDRDLSSSEDAEPSSNSRLYAALHDGSFEVFALGGNQKPRKLVHEFRSEKSIYGALNAITVSMPTAEAREKFIAVGSAQGVISIYNASSYASVHFRRNEASIEDLDFVPLPQSKLGLVITTGDGLPWIASLDELPITGSVDAKVSVYAELVGGDVDAVRNVSVHTVSSTIEVWTASDDGIVRRYVL</sequence>
<feature type="compositionally biased region" description="Low complexity" evidence="11">
    <location>
        <begin position="972"/>
        <end position="983"/>
    </location>
</feature>
<feature type="region of interest" description="Disordered" evidence="11">
    <location>
        <begin position="824"/>
        <end position="843"/>
    </location>
</feature>
<keyword evidence="6 12" id="KW-0812">Transmembrane</keyword>
<feature type="compositionally biased region" description="Polar residues" evidence="11">
    <location>
        <begin position="774"/>
        <end position="785"/>
    </location>
</feature>
<feature type="repeat" description="WD" evidence="10">
    <location>
        <begin position="1547"/>
        <end position="1588"/>
    </location>
</feature>
<comment type="caution">
    <text evidence="13">The sequence shown here is derived from an EMBL/GenBank/DDBJ whole genome shotgun (WGS) entry which is preliminary data.</text>
</comment>
<keyword evidence="7" id="KW-0677">Repeat</keyword>
<proteinExistence type="inferred from homology"/>
<evidence type="ECO:0000256" key="2">
    <source>
        <dbReference type="ARBA" id="ARBA00010892"/>
    </source>
</evidence>
<feature type="region of interest" description="Disordered" evidence="11">
    <location>
        <begin position="946"/>
        <end position="983"/>
    </location>
</feature>
<feature type="region of interest" description="Disordered" evidence="11">
    <location>
        <begin position="1066"/>
        <end position="1139"/>
    </location>
</feature>
<feature type="compositionally biased region" description="Low complexity" evidence="11">
    <location>
        <begin position="548"/>
        <end position="559"/>
    </location>
</feature>
<dbReference type="Gene3D" id="2.130.10.10">
    <property type="entry name" value="YVTN repeat-like/Quinoprotein amine dehydrogenase"/>
    <property type="match status" value="2"/>
</dbReference>
<feature type="compositionally biased region" description="Polar residues" evidence="11">
    <location>
        <begin position="1066"/>
        <end position="1085"/>
    </location>
</feature>
<evidence type="ECO:0000256" key="1">
    <source>
        <dbReference type="ARBA" id="ARBA00004127"/>
    </source>
</evidence>
<dbReference type="SUPFAM" id="SSF50978">
    <property type="entry name" value="WD40 repeat-like"/>
    <property type="match status" value="1"/>
</dbReference>
<evidence type="ECO:0000256" key="6">
    <source>
        <dbReference type="ARBA" id="ARBA00022692"/>
    </source>
</evidence>
<dbReference type="Pfam" id="PF00400">
    <property type="entry name" value="WD40"/>
    <property type="match status" value="2"/>
</dbReference>
<keyword evidence="3" id="KW-0813">Transport</keyword>
<dbReference type="GO" id="GO:0015099">
    <property type="term" value="F:nickel cation transmembrane transporter activity"/>
    <property type="evidence" value="ECO:0007669"/>
    <property type="project" value="InterPro"/>
</dbReference>
<feature type="transmembrane region" description="Helical" evidence="12">
    <location>
        <begin position="136"/>
        <end position="158"/>
    </location>
</feature>
<dbReference type="InterPro" id="IPR004688">
    <property type="entry name" value="Ni/Co_transpt"/>
</dbReference>
<evidence type="ECO:0000256" key="9">
    <source>
        <dbReference type="ARBA" id="ARBA00023136"/>
    </source>
</evidence>
<feature type="transmembrane region" description="Helical" evidence="12">
    <location>
        <begin position="334"/>
        <end position="356"/>
    </location>
</feature>
<reference evidence="13 14" key="2">
    <citation type="submission" date="2017-02" db="EMBL/GenBank/DDBJ databases">
        <title>A genome survey and senescence transcriptome analysis in Lentinula edodes.</title>
        <authorList>
            <person name="Sakamoto Y."/>
            <person name="Nakade K."/>
            <person name="Sato S."/>
            <person name="Yoshida Y."/>
            <person name="Miyazaki K."/>
            <person name="Natsume S."/>
            <person name="Konno N."/>
        </authorList>
    </citation>
    <scope>NUCLEOTIDE SEQUENCE [LARGE SCALE GENOMIC DNA]</scope>
    <source>
        <strain evidence="13 14">NBRC 111202</strain>
    </source>
</reference>
<feature type="compositionally biased region" description="Polar residues" evidence="11">
    <location>
        <begin position="1117"/>
        <end position="1127"/>
    </location>
</feature>
<dbReference type="InterPro" id="IPR001680">
    <property type="entry name" value="WD40_rpt"/>
</dbReference>
<comment type="subcellular location">
    <subcellularLocation>
        <location evidence="1">Endomembrane system</location>
        <topology evidence="1">Multi-pass membrane protein</topology>
    </subcellularLocation>
</comment>
<evidence type="ECO:0000256" key="11">
    <source>
        <dbReference type="SAM" id="MobiDB-lite"/>
    </source>
</evidence>
<dbReference type="PANTHER" id="PTHR31611:SF0">
    <property type="entry name" value="HIGH-AFFINITY NICKEL TRANSPORT PROTEIN NIC1"/>
    <property type="match status" value="1"/>
</dbReference>
<evidence type="ECO:0000313" key="13">
    <source>
        <dbReference type="EMBL" id="GAV99875.1"/>
    </source>
</evidence>
<dbReference type="InterPro" id="IPR019775">
    <property type="entry name" value="WD40_repeat_CS"/>
</dbReference>
<dbReference type="InterPro" id="IPR015943">
    <property type="entry name" value="WD40/YVTN_repeat-like_dom_sf"/>
</dbReference>
<dbReference type="SMART" id="SM00320">
    <property type="entry name" value="WD40"/>
    <property type="match status" value="5"/>
</dbReference>
<keyword evidence="5" id="KW-0533">Nickel</keyword>
<evidence type="ECO:0000256" key="3">
    <source>
        <dbReference type="ARBA" id="ARBA00022448"/>
    </source>
</evidence>
<keyword evidence="9 12" id="KW-0472">Membrane</keyword>
<reference evidence="13 14" key="1">
    <citation type="submission" date="2016-08" db="EMBL/GenBank/DDBJ databases">
        <authorList>
            <consortium name="Lentinula edodes genome sequencing consortium"/>
            <person name="Sakamoto Y."/>
            <person name="Nakade K."/>
            <person name="Sato S."/>
            <person name="Yoshida Y."/>
            <person name="Miyazaki K."/>
            <person name="Natsume S."/>
            <person name="Konno N."/>
        </authorList>
    </citation>
    <scope>NUCLEOTIDE SEQUENCE [LARGE SCALE GENOMIC DNA]</scope>
    <source>
        <strain evidence="13 14">NBRC 111202</strain>
    </source>
</reference>
<feature type="transmembrane region" description="Helical" evidence="12">
    <location>
        <begin position="396"/>
        <end position="419"/>
    </location>
</feature>
<feature type="repeat" description="WD" evidence="10">
    <location>
        <begin position="1489"/>
        <end position="1520"/>
    </location>
</feature>
<feature type="region of interest" description="Disordered" evidence="11">
    <location>
        <begin position="456"/>
        <end position="479"/>
    </location>
</feature>
<feature type="transmembrane region" description="Helical" evidence="12">
    <location>
        <begin position="210"/>
        <end position="231"/>
    </location>
</feature>
<feature type="transmembrane region" description="Helical" evidence="12">
    <location>
        <begin position="20"/>
        <end position="44"/>
    </location>
</feature>
<keyword evidence="14" id="KW-1185">Reference proteome</keyword>
<evidence type="ECO:0000256" key="10">
    <source>
        <dbReference type="PROSITE-ProRule" id="PRU00221"/>
    </source>
</evidence>
<evidence type="ECO:0000313" key="14">
    <source>
        <dbReference type="Proteomes" id="UP000188533"/>
    </source>
</evidence>
<keyword evidence="8 12" id="KW-1133">Transmembrane helix</keyword>
<dbReference type="PROSITE" id="PS50294">
    <property type="entry name" value="WD_REPEATS_REGION"/>
    <property type="match status" value="2"/>
</dbReference>
<dbReference type="PROSITE" id="PS50082">
    <property type="entry name" value="WD_REPEATS_2"/>
    <property type="match status" value="2"/>
</dbReference>
<feature type="region of interest" description="Disordered" evidence="11">
    <location>
        <begin position="701"/>
        <end position="750"/>
    </location>
</feature>
<evidence type="ECO:0000256" key="5">
    <source>
        <dbReference type="ARBA" id="ARBA00022596"/>
    </source>
</evidence>
<feature type="region of interest" description="Disordered" evidence="11">
    <location>
        <begin position="491"/>
        <end position="573"/>
    </location>
</feature>
<dbReference type="GO" id="GO:0012505">
    <property type="term" value="C:endomembrane system"/>
    <property type="evidence" value="ECO:0007669"/>
    <property type="project" value="UniProtKB-SubCell"/>
</dbReference>
<dbReference type="Proteomes" id="UP000188533">
    <property type="component" value="Unassembled WGS sequence"/>
</dbReference>
<dbReference type="PROSITE" id="PS00678">
    <property type="entry name" value="WD_REPEATS_1"/>
    <property type="match status" value="1"/>
</dbReference>
<dbReference type="InterPro" id="IPR036322">
    <property type="entry name" value="WD40_repeat_dom_sf"/>
</dbReference>
<protein>
    <submittedName>
        <fullName evidence="13">Uncharacterized protein</fullName>
    </submittedName>
</protein>
<evidence type="ECO:0000256" key="12">
    <source>
        <dbReference type="SAM" id="Phobius"/>
    </source>
</evidence>
<dbReference type="EMBL" id="BDGU01000021">
    <property type="protein sequence ID" value="GAV99875.1"/>
    <property type="molecule type" value="Genomic_DNA"/>
</dbReference>
<dbReference type="InterPro" id="IPR011541">
    <property type="entry name" value="Ni/Co_transpt_high_affinity"/>
</dbReference>
<dbReference type="GO" id="GO:0005886">
    <property type="term" value="C:plasma membrane"/>
    <property type="evidence" value="ECO:0007669"/>
    <property type="project" value="InterPro"/>
</dbReference>
<feature type="region of interest" description="Disordered" evidence="11">
    <location>
        <begin position="848"/>
        <end position="901"/>
    </location>
</feature>